<dbReference type="InterPro" id="IPR001926">
    <property type="entry name" value="TrpB-like_PALP"/>
</dbReference>
<evidence type="ECO:0000256" key="6">
    <source>
        <dbReference type="ARBA" id="ARBA00042605"/>
    </source>
</evidence>
<dbReference type="EnsemblMetazoa" id="XM_030996251">
    <property type="protein sequence ID" value="XP_030852111"/>
    <property type="gene ID" value="LOC583271"/>
</dbReference>
<dbReference type="OMA" id="QTQHLGQ"/>
<dbReference type="EnsemblMetazoa" id="XM_030995619">
    <property type="protein sequence ID" value="XP_030851479"/>
    <property type="gene ID" value="LOC115918011"/>
</dbReference>
<dbReference type="EnsemblMetazoa" id="XM_030995618">
    <property type="protein sequence ID" value="XP_030851478"/>
    <property type="gene ID" value="LOC115918011"/>
</dbReference>
<reference evidence="8" key="2">
    <citation type="submission" date="2021-01" db="UniProtKB">
        <authorList>
            <consortium name="EnsemblMetazoa"/>
        </authorList>
    </citation>
    <scope>IDENTIFICATION</scope>
</reference>
<evidence type="ECO:0000256" key="4">
    <source>
        <dbReference type="ARBA" id="ARBA00023239"/>
    </source>
</evidence>
<evidence type="ECO:0000313" key="8">
    <source>
        <dbReference type="EnsemblMetazoa" id="XP_030851480"/>
    </source>
</evidence>
<keyword evidence="9" id="KW-1185">Reference proteome</keyword>
<reference evidence="9" key="1">
    <citation type="submission" date="2015-02" db="EMBL/GenBank/DDBJ databases">
        <title>Genome sequencing for Strongylocentrotus purpuratus.</title>
        <authorList>
            <person name="Murali S."/>
            <person name="Liu Y."/>
            <person name="Vee V."/>
            <person name="English A."/>
            <person name="Wang M."/>
            <person name="Skinner E."/>
            <person name="Han Y."/>
            <person name="Muzny D.M."/>
            <person name="Worley K.C."/>
            <person name="Gibbs R.A."/>
        </authorList>
    </citation>
    <scope>NUCLEOTIDE SEQUENCE</scope>
</reference>
<dbReference type="RefSeq" id="XP_030851479.1">
    <property type="nucleotide sequence ID" value="XM_030995619.1"/>
</dbReference>
<dbReference type="GO" id="GO:0006565">
    <property type="term" value="P:L-serine catabolic process"/>
    <property type="evidence" value="ECO:0000318"/>
    <property type="project" value="GO_Central"/>
</dbReference>
<dbReference type="KEGG" id="spu:115918011"/>
<proteinExistence type="inferred from homology"/>
<dbReference type="GeneID" id="115918011"/>
<name>A0A7M7PHB9_STRPU</name>
<dbReference type="KEGG" id="spu:583271"/>
<feature type="domain" description="Tryptophan synthase beta chain-like PALP" evidence="7">
    <location>
        <begin position="85"/>
        <end position="370"/>
    </location>
</feature>
<dbReference type="RefSeq" id="XP_030851478.1">
    <property type="nucleotide sequence ID" value="XM_030995618.1"/>
</dbReference>
<comment type="cofactor">
    <cofactor evidence="1">
        <name>pyridoxal 5'-phosphate</name>
        <dbReference type="ChEBI" id="CHEBI:597326"/>
    </cofactor>
</comment>
<evidence type="ECO:0000256" key="3">
    <source>
        <dbReference type="ARBA" id="ARBA00022898"/>
    </source>
</evidence>
<sequence>MMPSELPKDQGQISEDEGVAMEAHKQTLINGHDQCDSPTLEEDADINIDEIGEEYQHDPHCDPDNPIQVKFQDVSAAAYKIKSGVLRSPCSKSNLSGLVGMDLYLKKDYLQTTGSFKERGARNTLLMLPEEYKQRGVIAASAGNHALAMAYHGRQLGIPIFVVMPKIAPIMKVNRCKQHGATILIKGEDIGESKKLAMYLAKKRGYFYVNGYDHPHIISGQGTMGLEILEQVPDVDAVVCPVGGAGLIAGLALAIKSLNPSVQIIGVETDQTQSFTAALEAGRPTYFKVGPTLADGLAVPVVGVNSFATCHKLIDRMVTVTEDSIALAILRLIEIEKAVVEGAGATGLAAILSGHLPELAGKRVVVPMCGGNIDTTVLGRVLERGLAVDNRMIRFIVTVSDRPGGIAELTQKLLRLGVSIKDIFHERAFLKSAIFQVQVKCIVETTGEVHAERLHKMLQENYSTLIWGPEDM</sequence>
<evidence type="ECO:0000256" key="1">
    <source>
        <dbReference type="ARBA" id="ARBA00001933"/>
    </source>
</evidence>
<evidence type="ECO:0000259" key="7">
    <source>
        <dbReference type="Pfam" id="PF00291"/>
    </source>
</evidence>
<dbReference type="OrthoDB" id="4418812at2759"/>
<dbReference type="InParanoid" id="A0A7M7PHB9"/>
<accession>A0A7M7PHB9</accession>
<dbReference type="PANTHER" id="PTHR48078:SF19">
    <property type="entry name" value="ACT DOMAIN-CONTAINING PROTEIN"/>
    <property type="match status" value="1"/>
</dbReference>
<dbReference type="Gene3D" id="3.40.50.1100">
    <property type="match status" value="2"/>
</dbReference>
<evidence type="ECO:0000313" key="9">
    <source>
        <dbReference type="Proteomes" id="UP000007110"/>
    </source>
</evidence>
<dbReference type="CDD" id="cd01562">
    <property type="entry name" value="Thr-dehyd"/>
    <property type="match status" value="1"/>
</dbReference>
<dbReference type="Proteomes" id="UP000007110">
    <property type="component" value="Unassembled WGS sequence"/>
</dbReference>
<dbReference type="RefSeq" id="XP_030851480.1">
    <property type="nucleotide sequence ID" value="XM_030995620.1"/>
</dbReference>
<dbReference type="Pfam" id="PF00291">
    <property type="entry name" value="PALP"/>
    <property type="match status" value="1"/>
</dbReference>
<dbReference type="GeneID" id="583271"/>
<dbReference type="CDD" id="cd04886">
    <property type="entry name" value="ACT_ThrD-II-like"/>
    <property type="match status" value="1"/>
</dbReference>
<keyword evidence="3" id="KW-0663">Pyridoxal phosphate</keyword>
<evidence type="ECO:0000256" key="5">
    <source>
        <dbReference type="ARBA" id="ARBA00041766"/>
    </source>
</evidence>
<dbReference type="EnsemblMetazoa" id="XM_030996260">
    <property type="protein sequence ID" value="XP_030852120"/>
    <property type="gene ID" value="LOC583271"/>
</dbReference>
<keyword evidence="4" id="KW-0456">Lyase</keyword>
<dbReference type="EnsemblMetazoa" id="XM_030995620">
    <property type="protein sequence ID" value="XP_030851480"/>
    <property type="gene ID" value="LOC115918011"/>
</dbReference>
<dbReference type="PANTHER" id="PTHR48078">
    <property type="entry name" value="THREONINE DEHYDRATASE, MITOCHONDRIAL-RELATED"/>
    <property type="match status" value="1"/>
</dbReference>
<dbReference type="InterPro" id="IPR050147">
    <property type="entry name" value="Ser/Thr_Dehydratase"/>
</dbReference>
<dbReference type="AlphaFoldDB" id="A0A7M7PHB9"/>
<dbReference type="RefSeq" id="XP_030852111.1">
    <property type="nucleotide sequence ID" value="XM_030996251.1"/>
</dbReference>
<evidence type="ECO:0000256" key="2">
    <source>
        <dbReference type="ARBA" id="ARBA00010869"/>
    </source>
</evidence>
<dbReference type="InterPro" id="IPR044561">
    <property type="entry name" value="ACT_ThrD-II-like"/>
</dbReference>
<dbReference type="GO" id="GO:0003941">
    <property type="term" value="F:L-serine ammonia-lyase activity"/>
    <property type="evidence" value="ECO:0000318"/>
    <property type="project" value="GO_Central"/>
</dbReference>
<organism evidence="8 9">
    <name type="scientific">Strongylocentrotus purpuratus</name>
    <name type="common">Purple sea urchin</name>
    <dbReference type="NCBI Taxonomy" id="7668"/>
    <lineage>
        <taxon>Eukaryota</taxon>
        <taxon>Metazoa</taxon>
        <taxon>Echinodermata</taxon>
        <taxon>Eleutherozoa</taxon>
        <taxon>Echinozoa</taxon>
        <taxon>Echinoidea</taxon>
        <taxon>Euechinoidea</taxon>
        <taxon>Echinacea</taxon>
        <taxon>Camarodonta</taxon>
        <taxon>Echinidea</taxon>
        <taxon>Strongylocentrotidae</taxon>
        <taxon>Strongylocentrotus</taxon>
    </lineage>
</organism>
<dbReference type="EnsemblMetazoa" id="XM_030996267">
    <property type="protein sequence ID" value="XP_030852127"/>
    <property type="gene ID" value="LOC583271"/>
</dbReference>
<dbReference type="RefSeq" id="XP_030852120.1">
    <property type="nucleotide sequence ID" value="XM_030996260.1"/>
</dbReference>
<protein>
    <recommendedName>
        <fullName evidence="5">L-serine deaminase</fullName>
    </recommendedName>
    <alternativeName>
        <fullName evidence="6">L-threonine dehydratase</fullName>
    </alternativeName>
</protein>
<dbReference type="RefSeq" id="XP_030852127.1">
    <property type="nucleotide sequence ID" value="XM_030996267.1"/>
</dbReference>
<dbReference type="InterPro" id="IPR036052">
    <property type="entry name" value="TrpB-like_PALP_sf"/>
</dbReference>
<comment type="similarity">
    <text evidence="2">Belongs to the serine/threonine dehydratase family.</text>
</comment>
<dbReference type="FunFam" id="3.40.50.1100:FF:000007">
    <property type="entry name" value="L-threonine dehydratase catabolic TdcB"/>
    <property type="match status" value="1"/>
</dbReference>
<dbReference type="SUPFAM" id="SSF53686">
    <property type="entry name" value="Tryptophan synthase beta subunit-like PLP-dependent enzymes"/>
    <property type="match status" value="1"/>
</dbReference>